<keyword evidence="3" id="KW-1185">Reference proteome</keyword>
<dbReference type="Pfam" id="PF09476">
    <property type="entry name" value="Pilus_CpaD"/>
    <property type="match status" value="1"/>
</dbReference>
<organism evidence="2 3">
    <name type="scientific">Pseudolabrys taiwanensis</name>
    <dbReference type="NCBI Taxonomy" id="331696"/>
    <lineage>
        <taxon>Bacteria</taxon>
        <taxon>Pseudomonadati</taxon>
        <taxon>Pseudomonadota</taxon>
        <taxon>Alphaproteobacteria</taxon>
        <taxon>Hyphomicrobiales</taxon>
        <taxon>Xanthobacteraceae</taxon>
        <taxon>Pseudolabrys</taxon>
    </lineage>
</organism>
<name>A0A346A0U7_9HYPH</name>
<dbReference type="EMBL" id="CP031417">
    <property type="protein sequence ID" value="AXK82794.1"/>
    <property type="molecule type" value="Genomic_DNA"/>
</dbReference>
<evidence type="ECO:0000256" key="1">
    <source>
        <dbReference type="SAM" id="MobiDB-lite"/>
    </source>
</evidence>
<evidence type="ECO:0000313" key="2">
    <source>
        <dbReference type="EMBL" id="AXK82794.1"/>
    </source>
</evidence>
<reference evidence="2 3" key="1">
    <citation type="submission" date="2018-07" db="EMBL/GenBank/DDBJ databases">
        <authorList>
            <person name="Quirk P.G."/>
            <person name="Krulwich T.A."/>
        </authorList>
    </citation>
    <scope>NUCLEOTIDE SEQUENCE [LARGE SCALE GENOMIC DNA]</scope>
    <source>
        <strain evidence="2 3">CC-BB4</strain>
    </source>
</reference>
<dbReference type="InterPro" id="IPR019027">
    <property type="entry name" value="Pilus_biogenesis_CpaD-related"/>
</dbReference>
<gene>
    <name evidence="2" type="ORF">DW352_21085</name>
</gene>
<protein>
    <submittedName>
        <fullName evidence="2">Pilus assembly protein CpaD</fullName>
    </submittedName>
</protein>
<sequence>MTALHTAIVQRHTRTALRIVAAAGLAAMLAGCYQTQKVAEPVYPTDYRDRHPITLKERERTVEVFVGRNRGGLTPSQSADVLSFAQQWRREAMSGIIVDVPQGGGIDRAVADSMREVHSILAASGVPRNAVYVRKYKPLPASLASIKLNYSKLTAEAGPCGKWPADLGPSIDSKDFDNRPYWNLGCATQRNLAAMVDNPADLVQPRGESPPYAGRRSIVLDKYRKGDNPSGSYDGYDKGKISDLGK</sequence>
<accession>A0A346A0U7</accession>
<dbReference type="AlphaFoldDB" id="A0A346A0U7"/>
<dbReference type="KEGG" id="ptaw:DW352_21085"/>
<dbReference type="Proteomes" id="UP000254889">
    <property type="component" value="Chromosome"/>
</dbReference>
<feature type="compositionally biased region" description="Basic and acidic residues" evidence="1">
    <location>
        <begin position="235"/>
        <end position="246"/>
    </location>
</feature>
<dbReference type="InterPro" id="IPR013361">
    <property type="entry name" value="Pilus_CpaD"/>
</dbReference>
<proteinExistence type="predicted"/>
<dbReference type="RefSeq" id="WP_115693173.1">
    <property type="nucleotide sequence ID" value="NZ_CP031417.1"/>
</dbReference>
<evidence type="ECO:0000313" key="3">
    <source>
        <dbReference type="Proteomes" id="UP000254889"/>
    </source>
</evidence>
<feature type="compositionally biased region" description="Basic and acidic residues" evidence="1">
    <location>
        <begin position="218"/>
        <end position="227"/>
    </location>
</feature>
<feature type="region of interest" description="Disordered" evidence="1">
    <location>
        <begin position="201"/>
        <end position="246"/>
    </location>
</feature>
<dbReference type="OrthoDB" id="9802674at2"/>
<dbReference type="NCBIfam" id="TIGR02522">
    <property type="entry name" value="pilus_cpaD"/>
    <property type="match status" value="1"/>
</dbReference>